<evidence type="ECO:0000313" key="12">
    <source>
        <dbReference type="Proteomes" id="UP000612712"/>
    </source>
</evidence>
<evidence type="ECO:0000256" key="7">
    <source>
        <dbReference type="PIRSR" id="PIRSR001480-1"/>
    </source>
</evidence>
<dbReference type="InterPro" id="IPR018050">
    <property type="entry name" value="Pmannose_isomerase-type1_CS"/>
</dbReference>
<evidence type="ECO:0000256" key="3">
    <source>
        <dbReference type="ARBA" id="ARBA00011956"/>
    </source>
</evidence>
<accession>A0A8I0CMG0</accession>
<feature type="compositionally biased region" description="Low complexity" evidence="9">
    <location>
        <begin position="59"/>
        <end position="78"/>
    </location>
</feature>
<dbReference type="Gene3D" id="2.60.120.10">
    <property type="entry name" value="Jelly Rolls"/>
    <property type="match status" value="2"/>
</dbReference>
<dbReference type="PROSITE" id="PS00965">
    <property type="entry name" value="PMI_I_1"/>
    <property type="match status" value="1"/>
</dbReference>
<comment type="caution">
    <text evidence="11">The sequence shown here is derived from an EMBL/GenBank/DDBJ whole genome shotgun (WGS) entry which is preliminary data.</text>
</comment>
<evidence type="ECO:0000256" key="9">
    <source>
        <dbReference type="SAM" id="MobiDB-lite"/>
    </source>
</evidence>
<feature type="binding site" evidence="8">
    <location>
        <position position="129"/>
    </location>
    <ligand>
        <name>Zn(2+)</name>
        <dbReference type="ChEBI" id="CHEBI:29105"/>
    </ligand>
</feature>
<evidence type="ECO:0000256" key="8">
    <source>
        <dbReference type="PIRSR" id="PIRSR001480-2"/>
    </source>
</evidence>
<evidence type="ECO:0000256" key="6">
    <source>
        <dbReference type="ARBA" id="ARBA00023235"/>
    </source>
</evidence>
<dbReference type="Proteomes" id="UP000612712">
    <property type="component" value="Unassembled WGS sequence"/>
</dbReference>
<keyword evidence="5 8" id="KW-0862">Zinc</keyword>
<protein>
    <recommendedName>
        <fullName evidence="3">mannose-6-phosphate isomerase</fullName>
        <ecNumber evidence="3">5.3.1.8</ecNumber>
    </recommendedName>
</protein>
<feature type="region of interest" description="Disordered" evidence="9">
    <location>
        <begin position="44"/>
        <end position="84"/>
    </location>
</feature>
<dbReference type="RefSeq" id="WP_010266873.1">
    <property type="nucleotide sequence ID" value="NZ_AENJ01000099.1"/>
</dbReference>
<feature type="binding site" evidence="8">
    <location>
        <position position="127"/>
    </location>
    <ligand>
        <name>Zn(2+)</name>
        <dbReference type="ChEBI" id="CHEBI:29105"/>
    </ligand>
</feature>
<dbReference type="PANTHER" id="PTHR10309:SF0">
    <property type="entry name" value="MANNOSE-6-PHOSPHATE ISOMERASE"/>
    <property type="match status" value="1"/>
</dbReference>
<feature type="binding site" evidence="8">
    <location>
        <position position="298"/>
    </location>
    <ligand>
        <name>Zn(2+)</name>
        <dbReference type="ChEBI" id="CHEBI:29105"/>
    </ligand>
</feature>
<feature type="domain" description="Phosphomannose isomerase type I catalytic" evidence="10">
    <location>
        <begin position="102"/>
        <end position="181"/>
    </location>
</feature>
<reference evidence="11" key="1">
    <citation type="submission" date="2020-08" db="EMBL/GenBank/DDBJ databases">
        <title>Sequencing the genomes of 1000 actinobacteria strains.</title>
        <authorList>
            <person name="Klenk H.-P."/>
        </authorList>
    </citation>
    <scope>NUCLEOTIDE SEQUENCE</scope>
    <source>
        <strain evidence="11">DSM 20582</strain>
    </source>
</reference>
<evidence type="ECO:0000256" key="2">
    <source>
        <dbReference type="ARBA" id="ARBA00010772"/>
    </source>
</evidence>
<evidence type="ECO:0000256" key="1">
    <source>
        <dbReference type="ARBA" id="ARBA00000757"/>
    </source>
</evidence>
<dbReference type="SUPFAM" id="SSF51182">
    <property type="entry name" value="RmlC-like cupins"/>
    <property type="match status" value="1"/>
</dbReference>
<dbReference type="InterPro" id="IPR046457">
    <property type="entry name" value="PMI_typeI_cat"/>
</dbReference>
<dbReference type="EMBL" id="JACHWT010000003">
    <property type="protein sequence ID" value="MBB3115664.1"/>
    <property type="molecule type" value="Genomic_DNA"/>
</dbReference>
<dbReference type="InterPro" id="IPR011051">
    <property type="entry name" value="RmlC_Cupin_sf"/>
</dbReference>
<evidence type="ECO:0000256" key="5">
    <source>
        <dbReference type="ARBA" id="ARBA00022833"/>
    </source>
</evidence>
<evidence type="ECO:0000313" key="11">
    <source>
        <dbReference type="EMBL" id="MBB3115664.1"/>
    </source>
</evidence>
<feature type="active site" evidence="7">
    <location>
        <position position="317"/>
    </location>
</feature>
<comment type="cofactor">
    <cofactor evidence="8">
        <name>Zn(2+)</name>
        <dbReference type="ChEBI" id="CHEBI:29105"/>
    </cofactor>
    <text evidence="8">Binds 1 zinc ion per subunit.</text>
</comment>
<feature type="binding site" evidence="8">
    <location>
        <position position="164"/>
    </location>
    <ligand>
        <name>Zn(2+)</name>
        <dbReference type="ChEBI" id="CHEBI:29105"/>
    </ligand>
</feature>
<dbReference type="PIRSF" id="PIRSF001480">
    <property type="entry name" value="Mannose-6-phosphate_isomerase"/>
    <property type="match status" value="1"/>
</dbReference>
<name>A0A8I0CMG0_9CORY</name>
<dbReference type="InterPro" id="IPR016305">
    <property type="entry name" value="Mannose-6-P_Isomerase"/>
</dbReference>
<dbReference type="GO" id="GO:0008270">
    <property type="term" value="F:zinc ion binding"/>
    <property type="evidence" value="ECO:0007669"/>
    <property type="project" value="InterPro"/>
</dbReference>
<dbReference type="Gene3D" id="1.10.441.10">
    <property type="entry name" value="Phosphomannose Isomerase, domain 2"/>
    <property type="match status" value="1"/>
</dbReference>
<dbReference type="EC" id="5.3.1.8" evidence="3"/>
<dbReference type="PANTHER" id="PTHR10309">
    <property type="entry name" value="MANNOSE-6-PHOSPHATE ISOMERASE"/>
    <property type="match status" value="1"/>
</dbReference>
<dbReference type="GO" id="GO:0004476">
    <property type="term" value="F:mannose-6-phosphate isomerase activity"/>
    <property type="evidence" value="ECO:0007669"/>
    <property type="project" value="UniProtKB-EC"/>
</dbReference>
<sequence>MTILHVEGCIRPYAWGSRTAIAELTGRPSPTSHPEAEMWFGAHPGGPCPVHPVGDDDPTPATGDPGEGTGAAPAATEGSPVAGGDARTLESVIAADVPGQLGDSAGPDGRLPFLLKLLAADQPLSLQAHPSREQAVAGFAREDAAGVPRDAFTRNYRDDNHKPELIVALTPFDAMAGFRPVGETLRLFDVVDCPELSRFRAMLGSGADADDLRGLLTTWITLPDATVRPLVAAVAASCRRAAARVADGAEPWMVRTLETVAELGDRYPGDSGVLCALLLNHVRLEPGEAIYLDAGQLHAYVRGFGVEVMANSDNVLRGGLTTKHVDVPELMHVLTFDPLEDPVRRPDAAGRYPVPVGEFALRRVTAADPEAASVTGPAMLLGTAGRVQVDETAVPAGTDATSTALTPGDAVWVPAGTTVGLTVLDAGHPPAGAEAEAGADAGSGDHAVAFIVTVGTED</sequence>
<feature type="domain" description="Phosphomannose isomerase type I catalytic" evidence="10">
    <location>
        <begin position="6"/>
        <end position="50"/>
    </location>
</feature>
<dbReference type="GeneID" id="60807939"/>
<dbReference type="CDD" id="cd07011">
    <property type="entry name" value="cupin_PMI_type_I_N"/>
    <property type="match status" value="1"/>
</dbReference>
<dbReference type="NCBIfam" id="TIGR00218">
    <property type="entry name" value="manA"/>
    <property type="match status" value="1"/>
</dbReference>
<dbReference type="AlphaFoldDB" id="A0A8I0CMG0"/>
<organism evidence="11 12">
    <name type="scientific">Corynebacterium bovis DSM 20582 = CIP 54.80</name>
    <dbReference type="NCBI Taxonomy" id="927655"/>
    <lineage>
        <taxon>Bacteria</taxon>
        <taxon>Bacillati</taxon>
        <taxon>Actinomycetota</taxon>
        <taxon>Actinomycetes</taxon>
        <taxon>Mycobacteriales</taxon>
        <taxon>Corynebacteriaceae</taxon>
        <taxon>Corynebacterium</taxon>
    </lineage>
</organism>
<dbReference type="InterPro" id="IPR001250">
    <property type="entry name" value="Man6P_Isoase-1"/>
</dbReference>
<proteinExistence type="inferred from homology"/>
<comment type="similarity">
    <text evidence="2">Belongs to the mannose-6-phosphate isomerase type 1 family.</text>
</comment>
<dbReference type="PRINTS" id="PR00714">
    <property type="entry name" value="MAN6PISMRASE"/>
</dbReference>
<keyword evidence="6 11" id="KW-0413">Isomerase</keyword>
<dbReference type="InterPro" id="IPR014710">
    <property type="entry name" value="RmlC-like_jellyroll"/>
</dbReference>
<dbReference type="GO" id="GO:0009298">
    <property type="term" value="P:GDP-mannose biosynthetic process"/>
    <property type="evidence" value="ECO:0007669"/>
    <property type="project" value="InterPro"/>
</dbReference>
<dbReference type="GO" id="GO:0005975">
    <property type="term" value="P:carbohydrate metabolic process"/>
    <property type="evidence" value="ECO:0007669"/>
    <property type="project" value="InterPro"/>
</dbReference>
<dbReference type="Pfam" id="PF20511">
    <property type="entry name" value="PMI_typeI_cat"/>
    <property type="match status" value="2"/>
</dbReference>
<evidence type="ECO:0000256" key="4">
    <source>
        <dbReference type="ARBA" id="ARBA00022723"/>
    </source>
</evidence>
<evidence type="ECO:0000259" key="10">
    <source>
        <dbReference type="Pfam" id="PF20511"/>
    </source>
</evidence>
<keyword evidence="4 8" id="KW-0479">Metal-binding</keyword>
<gene>
    <name evidence="11" type="ORF">FHU32_000880</name>
</gene>
<dbReference type="GO" id="GO:0005829">
    <property type="term" value="C:cytosol"/>
    <property type="evidence" value="ECO:0007669"/>
    <property type="project" value="TreeGrafter"/>
</dbReference>
<comment type="catalytic activity">
    <reaction evidence="1">
        <text>D-mannose 6-phosphate = D-fructose 6-phosphate</text>
        <dbReference type="Rhea" id="RHEA:12356"/>
        <dbReference type="ChEBI" id="CHEBI:58735"/>
        <dbReference type="ChEBI" id="CHEBI:61527"/>
        <dbReference type="EC" id="5.3.1.8"/>
    </reaction>
</comment>